<gene>
    <name evidence="4" type="ORF">MPNT_30092</name>
</gene>
<dbReference type="Pfam" id="PF25087">
    <property type="entry name" value="GMPPB_C"/>
    <property type="match status" value="1"/>
</dbReference>
<dbReference type="PANTHER" id="PTHR43584">
    <property type="entry name" value="NUCLEOTIDYL TRANSFERASE"/>
    <property type="match status" value="1"/>
</dbReference>
<dbReference type="GO" id="GO:0016779">
    <property type="term" value="F:nucleotidyltransferase activity"/>
    <property type="evidence" value="ECO:0007669"/>
    <property type="project" value="UniProtKB-ARBA"/>
</dbReference>
<keyword evidence="1 4" id="KW-0808">Transferase</keyword>
<dbReference type="SUPFAM" id="SSF51161">
    <property type="entry name" value="Trimeric LpxA-like enzymes"/>
    <property type="match status" value="1"/>
</dbReference>
<evidence type="ECO:0000256" key="2">
    <source>
        <dbReference type="ARBA" id="ARBA00023315"/>
    </source>
</evidence>
<keyword evidence="2 4" id="KW-0012">Acyltransferase</keyword>
<dbReference type="Proteomes" id="UP000663859">
    <property type="component" value="Unassembled WGS sequence"/>
</dbReference>
<keyword evidence="5" id="KW-1185">Reference proteome</keyword>
<evidence type="ECO:0000313" key="4">
    <source>
        <dbReference type="EMBL" id="CAF0699003.1"/>
    </source>
</evidence>
<dbReference type="EMBL" id="CAJNOB010000023">
    <property type="protein sequence ID" value="CAF0699003.1"/>
    <property type="molecule type" value="Genomic_DNA"/>
</dbReference>
<dbReference type="GO" id="GO:0019134">
    <property type="term" value="F:glucosamine-1-phosphate N-acetyltransferase activity"/>
    <property type="evidence" value="ECO:0007669"/>
    <property type="project" value="UniProtKB-EC"/>
</dbReference>
<evidence type="ECO:0000256" key="1">
    <source>
        <dbReference type="ARBA" id="ARBA00022679"/>
    </source>
</evidence>
<dbReference type="Gene3D" id="2.160.10.10">
    <property type="entry name" value="Hexapeptide repeat proteins"/>
    <property type="match status" value="1"/>
</dbReference>
<reference evidence="4" key="1">
    <citation type="submission" date="2021-02" db="EMBL/GenBank/DDBJ databases">
        <authorList>
            <person name="Cremers G."/>
            <person name="Picone N."/>
        </authorList>
    </citation>
    <scope>NUCLEOTIDE SEQUENCE</scope>
    <source>
        <strain evidence="4">PQ17</strain>
    </source>
</reference>
<dbReference type="InterPro" id="IPR011004">
    <property type="entry name" value="Trimer_LpxA-like_sf"/>
</dbReference>
<dbReference type="CDD" id="cd05636">
    <property type="entry name" value="LbH_G1P_TT_C_like"/>
    <property type="match status" value="1"/>
</dbReference>
<accession>A0A8J2BU20</accession>
<organism evidence="4 5">
    <name type="scientific">Candidatus Methylacidithermus pantelleriae</name>
    <dbReference type="NCBI Taxonomy" id="2744239"/>
    <lineage>
        <taxon>Bacteria</taxon>
        <taxon>Pseudomonadati</taxon>
        <taxon>Verrucomicrobiota</taxon>
        <taxon>Methylacidiphilae</taxon>
        <taxon>Methylacidiphilales</taxon>
        <taxon>Methylacidiphilaceae</taxon>
        <taxon>Candidatus Methylacidithermus</taxon>
    </lineage>
</organism>
<evidence type="ECO:0000259" key="3">
    <source>
        <dbReference type="Pfam" id="PF25087"/>
    </source>
</evidence>
<proteinExistence type="predicted"/>
<dbReference type="InterPro" id="IPR050065">
    <property type="entry name" value="GlmU-like"/>
</dbReference>
<protein>
    <submittedName>
        <fullName evidence="4">Glucosamine-1-phosphate N-acetyltransferase</fullName>
        <ecNumber evidence="4">2.3.1.157</ecNumber>
    </submittedName>
</protein>
<name>A0A8J2BU20_9BACT</name>
<evidence type="ECO:0000313" key="5">
    <source>
        <dbReference type="Proteomes" id="UP000663859"/>
    </source>
</evidence>
<dbReference type="RefSeq" id="WP_174582082.1">
    <property type="nucleotide sequence ID" value="NZ_CAJNOB010000023.1"/>
</dbReference>
<sequence>MSQRQDPAENPDSLFAPDRYLDASHTAHPGLLEGAHYVWELINRIRLFFLEGFVPAIHGTVAQGSCLGQEVFVGKGTVIEPGVVIEGPAWIGEECHLRPGAYLRPYVIVEKGSVVGNSCELKNAWLFEEAEVPHFNYVGDSILGYRAHLGAGAILSNLKLTRDEVCVRHGSLLFRTGLRKFGAILGDRVEVGCNAVLNPGSIVGRDACIYPGVVWRGVLEEGAIVKWRPTLEVTCKKKRSSKTG</sequence>
<dbReference type="AlphaFoldDB" id="A0A8J2BU20"/>
<feature type="domain" description="Mannose-1-phosphate guanyltransferase C-terminal" evidence="3">
    <location>
        <begin position="85"/>
        <end position="171"/>
    </location>
</feature>
<dbReference type="InterPro" id="IPR056729">
    <property type="entry name" value="GMPPB_C"/>
</dbReference>
<dbReference type="EC" id="2.3.1.157" evidence="4"/>
<dbReference type="PANTHER" id="PTHR43584:SF8">
    <property type="entry name" value="N-ACETYLMURAMATE ALPHA-1-PHOSPHATE URIDYLYLTRANSFERASE"/>
    <property type="match status" value="1"/>
</dbReference>
<comment type="caution">
    <text evidence="4">The sequence shown here is derived from an EMBL/GenBank/DDBJ whole genome shotgun (WGS) entry which is preliminary data.</text>
</comment>